<dbReference type="PANTHER" id="PTHR11138">
    <property type="entry name" value="METHIONYL-TRNA FORMYLTRANSFERASE"/>
    <property type="match status" value="1"/>
</dbReference>
<dbReference type="EMBL" id="CP026923">
    <property type="protein sequence ID" value="AVG24056.1"/>
    <property type="molecule type" value="Genomic_DNA"/>
</dbReference>
<evidence type="ECO:0000256" key="2">
    <source>
        <dbReference type="ARBA" id="ARBA00012261"/>
    </source>
</evidence>
<gene>
    <name evidence="5" type="primary">fmt</name>
    <name evidence="8" type="ORF">C3B54_111091</name>
</gene>
<dbReference type="InterPro" id="IPR005793">
    <property type="entry name" value="Formyl_trans_C"/>
</dbReference>
<dbReference type="InterPro" id="IPR041711">
    <property type="entry name" value="Met-tRNA-FMT_N"/>
</dbReference>
<evidence type="ECO:0000259" key="6">
    <source>
        <dbReference type="Pfam" id="PF00551"/>
    </source>
</evidence>
<dbReference type="CDD" id="cd08704">
    <property type="entry name" value="Met_tRNA_FMT_C"/>
    <property type="match status" value="1"/>
</dbReference>
<dbReference type="CDD" id="cd08646">
    <property type="entry name" value="FMT_core_Met-tRNA-FMT_N"/>
    <property type="match status" value="1"/>
</dbReference>
<organism evidence="8 9">
    <name type="scientific">Pontimonas salivibrio</name>
    <dbReference type="NCBI Taxonomy" id="1159327"/>
    <lineage>
        <taxon>Bacteria</taxon>
        <taxon>Bacillati</taxon>
        <taxon>Actinomycetota</taxon>
        <taxon>Actinomycetes</taxon>
        <taxon>Micrococcales</taxon>
        <taxon>Microbacteriaceae</taxon>
        <taxon>Pontimonas</taxon>
    </lineage>
</organism>
<dbReference type="NCBIfam" id="TIGR00460">
    <property type="entry name" value="fmt"/>
    <property type="match status" value="1"/>
</dbReference>
<dbReference type="HAMAP" id="MF_00182">
    <property type="entry name" value="Formyl_trans"/>
    <property type="match status" value="1"/>
</dbReference>
<comment type="similarity">
    <text evidence="1 5">Belongs to the Fmt family.</text>
</comment>
<evidence type="ECO:0000313" key="8">
    <source>
        <dbReference type="EMBL" id="AVG24056.1"/>
    </source>
</evidence>
<dbReference type="InterPro" id="IPR011034">
    <property type="entry name" value="Formyl_transferase-like_C_sf"/>
</dbReference>
<sequence>MRVVFAGSPAVARTVLKACVDAGMPIVGVISQPDRPVGRKKVITPTPVSAYATEGAIALERPESSIELTAAIDRLKPDLVIAVAYGRLITPSVLALPTHGWWNLHFSLLPAYRGATPVQHALLEGDTTTGVSVFQIDEGLDTGLILAQEPLVIRPHVTAGELLVELAQVGARLLIHTFHDLLAGRLKPTPQSGPVSLAPKLPRDAGRLDCSLSVQEVFQRFQATTPEPGAYLALGEEGVRLGVHDAEPLPDMHGEPGVIDRSEGRIVVGCHDGALWLKKVQPAGKTVMTAEDWWRGVSKPVHCG</sequence>
<dbReference type="InterPro" id="IPR002376">
    <property type="entry name" value="Formyl_transf_N"/>
</dbReference>
<keyword evidence="9" id="KW-1185">Reference proteome</keyword>
<feature type="domain" description="Formyl transferase C-terminal" evidence="7">
    <location>
        <begin position="202"/>
        <end position="297"/>
    </location>
</feature>
<reference evidence="8 9" key="1">
    <citation type="submission" date="2018-02" db="EMBL/GenBank/DDBJ databases">
        <title>Complete genome of the streamlined marine actinobacterium Pontimonas salivibrio CL-TW6 adapted to coastal planktonic lifestype.</title>
        <authorList>
            <person name="Cho B.C."/>
            <person name="Hardies S.C."/>
            <person name="Jang G.I."/>
            <person name="Hwang C.Y."/>
        </authorList>
    </citation>
    <scope>NUCLEOTIDE SEQUENCE [LARGE SCALE GENOMIC DNA]</scope>
    <source>
        <strain evidence="8 9">CL-TW6</strain>
    </source>
</reference>
<feature type="domain" description="Formyl transferase N-terminal" evidence="6">
    <location>
        <begin position="1"/>
        <end position="176"/>
    </location>
</feature>
<evidence type="ECO:0000256" key="1">
    <source>
        <dbReference type="ARBA" id="ARBA00010699"/>
    </source>
</evidence>
<comment type="function">
    <text evidence="5">Attaches a formyl group to the free amino group of methionyl-tRNA(fMet). The formyl group appears to play a dual role in the initiator identity of N-formylmethionyl-tRNA by promoting its recognition by IF2 and preventing the misappropriation of this tRNA by the elongation apparatus.</text>
</comment>
<dbReference type="Pfam" id="PF00551">
    <property type="entry name" value="Formyl_trans_N"/>
    <property type="match status" value="1"/>
</dbReference>
<dbReference type="PANTHER" id="PTHR11138:SF5">
    <property type="entry name" value="METHIONYL-TRNA FORMYLTRANSFERASE, MITOCHONDRIAL"/>
    <property type="match status" value="1"/>
</dbReference>
<dbReference type="InterPro" id="IPR036477">
    <property type="entry name" value="Formyl_transf_N_sf"/>
</dbReference>
<dbReference type="Gene3D" id="3.40.50.12230">
    <property type="match status" value="1"/>
</dbReference>
<name>A0A2L2BQW6_9MICO</name>
<comment type="catalytic activity">
    <reaction evidence="5">
        <text>L-methionyl-tRNA(fMet) + (6R)-10-formyltetrahydrofolate = N-formyl-L-methionyl-tRNA(fMet) + (6S)-5,6,7,8-tetrahydrofolate + H(+)</text>
        <dbReference type="Rhea" id="RHEA:24380"/>
        <dbReference type="Rhea" id="RHEA-COMP:9952"/>
        <dbReference type="Rhea" id="RHEA-COMP:9953"/>
        <dbReference type="ChEBI" id="CHEBI:15378"/>
        <dbReference type="ChEBI" id="CHEBI:57453"/>
        <dbReference type="ChEBI" id="CHEBI:78530"/>
        <dbReference type="ChEBI" id="CHEBI:78844"/>
        <dbReference type="ChEBI" id="CHEBI:195366"/>
        <dbReference type="EC" id="2.1.2.9"/>
    </reaction>
</comment>
<dbReference type="Pfam" id="PF02911">
    <property type="entry name" value="Formyl_trans_C"/>
    <property type="match status" value="1"/>
</dbReference>
<dbReference type="InterPro" id="IPR044135">
    <property type="entry name" value="Met-tRNA-FMT_C"/>
</dbReference>
<dbReference type="GO" id="GO:0004479">
    <property type="term" value="F:methionyl-tRNA formyltransferase activity"/>
    <property type="evidence" value="ECO:0007669"/>
    <property type="project" value="UniProtKB-UniRule"/>
</dbReference>
<evidence type="ECO:0000256" key="4">
    <source>
        <dbReference type="ARBA" id="ARBA00022917"/>
    </source>
</evidence>
<dbReference type="OrthoDB" id="9802815at2"/>
<proteinExistence type="inferred from homology"/>
<evidence type="ECO:0000256" key="3">
    <source>
        <dbReference type="ARBA" id="ARBA00022679"/>
    </source>
</evidence>
<accession>A0A2L2BQW6</accession>
<evidence type="ECO:0000259" key="7">
    <source>
        <dbReference type="Pfam" id="PF02911"/>
    </source>
</evidence>
<dbReference type="KEGG" id="psai:C3B54_111091"/>
<dbReference type="InterPro" id="IPR005794">
    <property type="entry name" value="Fmt"/>
</dbReference>
<dbReference type="Proteomes" id="UP000243077">
    <property type="component" value="Chromosome"/>
</dbReference>
<keyword evidence="4 5" id="KW-0648">Protein biosynthesis</keyword>
<evidence type="ECO:0000256" key="5">
    <source>
        <dbReference type="HAMAP-Rule" id="MF_00182"/>
    </source>
</evidence>
<dbReference type="EC" id="2.1.2.9" evidence="2 5"/>
<keyword evidence="3 5" id="KW-0808">Transferase</keyword>
<dbReference type="SUPFAM" id="SSF50486">
    <property type="entry name" value="FMT C-terminal domain-like"/>
    <property type="match status" value="1"/>
</dbReference>
<feature type="binding site" evidence="5">
    <location>
        <begin position="107"/>
        <end position="110"/>
    </location>
    <ligand>
        <name>(6S)-5,6,7,8-tetrahydrofolate</name>
        <dbReference type="ChEBI" id="CHEBI:57453"/>
    </ligand>
</feature>
<dbReference type="GO" id="GO:0005829">
    <property type="term" value="C:cytosol"/>
    <property type="evidence" value="ECO:0007669"/>
    <property type="project" value="TreeGrafter"/>
</dbReference>
<dbReference type="RefSeq" id="WP_104913588.1">
    <property type="nucleotide sequence ID" value="NZ_CP026923.1"/>
</dbReference>
<evidence type="ECO:0000313" key="9">
    <source>
        <dbReference type="Proteomes" id="UP000243077"/>
    </source>
</evidence>
<dbReference type="AlphaFoldDB" id="A0A2L2BQW6"/>
<dbReference type="SUPFAM" id="SSF53328">
    <property type="entry name" value="Formyltransferase"/>
    <property type="match status" value="1"/>
</dbReference>
<protein>
    <recommendedName>
        <fullName evidence="2 5">Methionyl-tRNA formyltransferase</fullName>
        <ecNumber evidence="2 5">2.1.2.9</ecNumber>
    </recommendedName>
</protein>